<evidence type="ECO:0000256" key="1">
    <source>
        <dbReference type="ARBA" id="ARBA00008635"/>
    </source>
</evidence>
<evidence type="ECO:0000256" key="3">
    <source>
        <dbReference type="PIRSR" id="PIRSR607837-1"/>
    </source>
</evidence>
<sequence>MLVEHFQMLARYNSLANHKLYQVCSQLSDAERKQNRPAFFKSIHGTLNHILVGDRIWLTRFAGKQIPSTMLDAILYEDYEELWTARRVEDEQIETFVANLTAEFLHGTIEYVNNAGKTCADPVNLLVAHFFNHQTHHRGQIHDMVTQTTISPPSLDMHRLIRP</sequence>
<feature type="binding site" evidence="3">
    <location>
        <position position="49"/>
    </location>
    <ligand>
        <name>a divalent metal cation</name>
        <dbReference type="ChEBI" id="CHEBI:60240"/>
    </ligand>
</feature>
<dbReference type="PANTHER" id="PTHR37302">
    <property type="entry name" value="SLR1116 PROTEIN"/>
    <property type="match status" value="1"/>
</dbReference>
<dbReference type="Gene3D" id="1.20.120.450">
    <property type="entry name" value="dinb family like domain"/>
    <property type="match status" value="1"/>
</dbReference>
<dbReference type="InterPro" id="IPR007837">
    <property type="entry name" value="DinB"/>
</dbReference>
<feature type="binding site" evidence="3">
    <location>
        <position position="133"/>
    </location>
    <ligand>
        <name>a divalent metal cation</name>
        <dbReference type="ChEBI" id="CHEBI:60240"/>
    </ligand>
</feature>
<dbReference type="RefSeq" id="WP_106168860.1">
    <property type="nucleotide sequence ID" value="NZ_JAVKZF010000002.1"/>
</dbReference>
<evidence type="ECO:0000313" key="4">
    <source>
        <dbReference type="EMBL" id="RUT11388.1"/>
    </source>
</evidence>
<feature type="binding site" evidence="3">
    <location>
        <position position="137"/>
    </location>
    <ligand>
        <name>a divalent metal cation</name>
        <dbReference type="ChEBI" id="CHEBI:60240"/>
    </ligand>
</feature>
<evidence type="ECO:0000313" key="5">
    <source>
        <dbReference type="Proteomes" id="UP000282574"/>
    </source>
</evidence>
<dbReference type="AlphaFoldDB" id="A0AB37UJ40"/>
<name>A0AB37UJ40_9CYAN</name>
<gene>
    <name evidence="4" type="ORF">DSM107010_33260</name>
</gene>
<proteinExistence type="inferred from homology"/>
<dbReference type="EMBL" id="RSCK01000026">
    <property type="protein sequence ID" value="RUT11388.1"/>
    <property type="molecule type" value="Genomic_DNA"/>
</dbReference>
<dbReference type="InterPro" id="IPR034660">
    <property type="entry name" value="DinB/YfiT-like"/>
</dbReference>
<comment type="caution">
    <text evidence="4">The sequence shown here is derived from an EMBL/GenBank/DDBJ whole genome shotgun (WGS) entry which is preliminary data.</text>
</comment>
<organism evidence="4 5">
    <name type="scientific">Chroococcidiopsis cubana SAG 39.79</name>
    <dbReference type="NCBI Taxonomy" id="388085"/>
    <lineage>
        <taxon>Bacteria</taxon>
        <taxon>Bacillati</taxon>
        <taxon>Cyanobacteriota</taxon>
        <taxon>Cyanophyceae</taxon>
        <taxon>Chroococcidiopsidales</taxon>
        <taxon>Chroococcidiopsidaceae</taxon>
        <taxon>Chroococcidiopsis</taxon>
    </lineage>
</organism>
<dbReference type="GO" id="GO:0046872">
    <property type="term" value="F:metal ion binding"/>
    <property type="evidence" value="ECO:0007669"/>
    <property type="project" value="UniProtKB-KW"/>
</dbReference>
<dbReference type="PANTHER" id="PTHR37302:SF1">
    <property type="entry name" value="PROTEIN DINB"/>
    <property type="match status" value="1"/>
</dbReference>
<keyword evidence="5" id="KW-1185">Reference proteome</keyword>
<dbReference type="Proteomes" id="UP000282574">
    <property type="component" value="Unassembled WGS sequence"/>
</dbReference>
<protein>
    <submittedName>
        <fullName evidence="4">Damage-inducible protein DinB</fullName>
    </submittedName>
</protein>
<dbReference type="SUPFAM" id="SSF109854">
    <property type="entry name" value="DinB/YfiT-like putative metalloenzymes"/>
    <property type="match status" value="1"/>
</dbReference>
<accession>A0AB37UJ40</accession>
<dbReference type="Pfam" id="PF05163">
    <property type="entry name" value="DinB"/>
    <property type="match status" value="1"/>
</dbReference>
<evidence type="ECO:0000256" key="2">
    <source>
        <dbReference type="ARBA" id="ARBA00022723"/>
    </source>
</evidence>
<comment type="similarity">
    <text evidence="1">Belongs to the DinB family.</text>
</comment>
<keyword evidence="2 3" id="KW-0479">Metal-binding</keyword>
<reference evidence="4 5" key="1">
    <citation type="journal article" date="2019" name="Genome Biol. Evol.">
        <title>Day and night: Metabolic profiles and evolutionary relationships of six axenic non-marine cyanobacteria.</title>
        <authorList>
            <person name="Will S.E."/>
            <person name="Henke P."/>
            <person name="Boedeker C."/>
            <person name="Huang S."/>
            <person name="Brinkmann H."/>
            <person name="Rohde M."/>
            <person name="Jarek M."/>
            <person name="Friedl T."/>
            <person name="Seufert S."/>
            <person name="Schumacher M."/>
            <person name="Overmann J."/>
            <person name="Neumann-Schaal M."/>
            <person name="Petersen J."/>
        </authorList>
    </citation>
    <scope>NUCLEOTIDE SEQUENCE [LARGE SCALE GENOMIC DNA]</scope>
    <source>
        <strain evidence="4 5">SAG 39.79</strain>
    </source>
</reference>